<evidence type="ECO:0000313" key="12">
    <source>
        <dbReference type="EMBL" id="EDO06618.1"/>
    </source>
</evidence>
<evidence type="ECO:0000256" key="8">
    <source>
        <dbReference type="ARBA" id="ARBA00023136"/>
    </source>
</evidence>
<evidence type="ECO:0000256" key="2">
    <source>
        <dbReference type="ARBA" id="ARBA00022448"/>
    </source>
</evidence>
<keyword evidence="7" id="KW-0406">Ion transport</keyword>
<proteinExistence type="predicted"/>
<dbReference type="AlphaFoldDB" id="A7AUK7"/>
<feature type="transmembrane region" description="Helical" evidence="10">
    <location>
        <begin position="139"/>
        <end position="162"/>
    </location>
</feature>
<gene>
    <name evidence="12" type="ORF">BBOV_II006680</name>
</gene>
<evidence type="ECO:0000256" key="1">
    <source>
        <dbReference type="ARBA" id="ARBA00004651"/>
    </source>
</evidence>
<name>A7AUK7_BABBO</name>
<keyword evidence="3" id="KW-1003">Cell membrane</keyword>
<keyword evidence="4 10" id="KW-0812">Transmembrane</keyword>
<feature type="domain" description="Cation/H+ exchanger transmembrane" evidence="11">
    <location>
        <begin position="58"/>
        <end position="206"/>
    </location>
</feature>
<feature type="transmembrane region" description="Helical" evidence="10">
    <location>
        <begin position="174"/>
        <end position="196"/>
    </location>
</feature>
<evidence type="ECO:0000313" key="13">
    <source>
        <dbReference type="Proteomes" id="UP000002173"/>
    </source>
</evidence>
<comment type="subcellular location">
    <subcellularLocation>
        <location evidence="1">Cell membrane</location>
        <topology evidence="1">Multi-pass membrane protein</topology>
    </subcellularLocation>
</comment>
<dbReference type="VEuPathDB" id="PiroplasmaDB:BBOV_II006680"/>
<dbReference type="PANTHER" id="PTHR10110">
    <property type="entry name" value="SODIUM/HYDROGEN EXCHANGER"/>
    <property type="match status" value="1"/>
</dbReference>
<reference evidence="12 13" key="1">
    <citation type="journal article" date="2007" name="PLoS Pathog.">
        <title>Genome sequence of Babesia bovis and comparative analysis of apicomplexan hemoprotozoa.</title>
        <authorList>
            <person name="Brayton K.A."/>
            <person name="Lau A.O.T."/>
            <person name="Herndon D.R."/>
            <person name="Hannick L."/>
            <person name="Kappmeyer L.S."/>
            <person name="Berens S.J."/>
            <person name="Bidwell S.L."/>
            <person name="Brown W.C."/>
            <person name="Crabtree J."/>
            <person name="Fadrosh D."/>
            <person name="Feldblum T."/>
            <person name="Forberger H.A."/>
            <person name="Haas B.J."/>
            <person name="Howell J.M."/>
            <person name="Khouri H."/>
            <person name="Koo H."/>
            <person name="Mann D.J."/>
            <person name="Norimine J."/>
            <person name="Paulsen I.T."/>
            <person name="Radune D."/>
            <person name="Ren Q."/>
            <person name="Smith R.K. Jr."/>
            <person name="Suarez C.E."/>
            <person name="White O."/>
            <person name="Wortman J.R."/>
            <person name="Knowles D.P. Jr."/>
            <person name="McElwain T.F."/>
            <person name="Nene V.M."/>
        </authorList>
    </citation>
    <scope>NUCLEOTIDE SEQUENCE [LARGE SCALE GENOMIC DNA]</scope>
    <source>
        <strain evidence="12">T2Bo</strain>
    </source>
</reference>
<dbReference type="GO" id="GO:0015385">
    <property type="term" value="F:sodium:proton antiporter activity"/>
    <property type="evidence" value="ECO:0007669"/>
    <property type="project" value="InterPro"/>
</dbReference>
<dbReference type="PANTHER" id="PTHR10110:SF86">
    <property type="entry name" value="SODIUM_HYDROGEN EXCHANGER 7"/>
    <property type="match status" value="1"/>
</dbReference>
<dbReference type="Gene3D" id="6.10.140.1330">
    <property type="match status" value="1"/>
</dbReference>
<dbReference type="Proteomes" id="UP000002173">
    <property type="component" value="Chromosome 2"/>
</dbReference>
<keyword evidence="2" id="KW-0813">Transport</keyword>
<evidence type="ECO:0000256" key="7">
    <source>
        <dbReference type="ARBA" id="ARBA00023065"/>
    </source>
</evidence>
<feature type="transmembrane region" description="Helical" evidence="10">
    <location>
        <begin position="71"/>
        <end position="90"/>
    </location>
</feature>
<evidence type="ECO:0000256" key="4">
    <source>
        <dbReference type="ARBA" id="ARBA00022692"/>
    </source>
</evidence>
<accession>A7AUK7</accession>
<dbReference type="GO" id="GO:0051453">
    <property type="term" value="P:regulation of intracellular pH"/>
    <property type="evidence" value="ECO:0007669"/>
    <property type="project" value="TreeGrafter"/>
</dbReference>
<dbReference type="GO" id="GO:0005886">
    <property type="term" value="C:plasma membrane"/>
    <property type="evidence" value="ECO:0007669"/>
    <property type="project" value="UniProtKB-SubCell"/>
</dbReference>
<evidence type="ECO:0000256" key="5">
    <source>
        <dbReference type="ARBA" id="ARBA00022989"/>
    </source>
</evidence>
<evidence type="ECO:0000256" key="9">
    <source>
        <dbReference type="ARBA" id="ARBA00023201"/>
    </source>
</evidence>
<keyword evidence="8 10" id="KW-0472">Membrane</keyword>
<dbReference type="STRING" id="5865.A7AUK7"/>
<evidence type="ECO:0000259" key="11">
    <source>
        <dbReference type="Pfam" id="PF00999"/>
    </source>
</evidence>
<evidence type="ECO:0000256" key="6">
    <source>
        <dbReference type="ARBA" id="ARBA00023053"/>
    </source>
</evidence>
<keyword evidence="6" id="KW-0915">Sodium</keyword>
<evidence type="ECO:0000256" key="3">
    <source>
        <dbReference type="ARBA" id="ARBA00022475"/>
    </source>
</evidence>
<dbReference type="InterPro" id="IPR018422">
    <property type="entry name" value="Cation/H_exchanger_CPA1"/>
</dbReference>
<keyword evidence="9" id="KW-0739">Sodium transport</keyword>
<protein>
    <recommendedName>
        <fullName evidence="11">Cation/H+ exchanger transmembrane domain-containing protein</fullName>
    </recommendedName>
</protein>
<keyword evidence="5 10" id="KW-1133">Transmembrane helix</keyword>
<dbReference type="GO" id="GO:0098719">
    <property type="term" value="P:sodium ion import across plasma membrane"/>
    <property type="evidence" value="ECO:0007669"/>
    <property type="project" value="TreeGrafter"/>
</dbReference>
<organism evidence="12 13">
    <name type="scientific">Babesia bovis</name>
    <dbReference type="NCBI Taxonomy" id="5865"/>
    <lineage>
        <taxon>Eukaryota</taxon>
        <taxon>Sar</taxon>
        <taxon>Alveolata</taxon>
        <taxon>Apicomplexa</taxon>
        <taxon>Aconoidasida</taxon>
        <taxon>Piroplasmida</taxon>
        <taxon>Babesiidae</taxon>
        <taxon>Babesia</taxon>
    </lineage>
</organism>
<dbReference type="Pfam" id="PF00999">
    <property type="entry name" value="Na_H_Exchanger"/>
    <property type="match status" value="1"/>
</dbReference>
<feature type="transmembrane region" description="Helical" evidence="10">
    <location>
        <begin position="43"/>
        <end position="64"/>
    </location>
</feature>
<dbReference type="InterPro" id="IPR006153">
    <property type="entry name" value="Cation/H_exchanger_TM"/>
</dbReference>
<dbReference type="eggNOG" id="KOG1965">
    <property type="taxonomic scope" value="Eukaryota"/>
</dbReference>
<dbReference type="InParanoid" id="A7AUK7"/>
<sequence>MASENTVGDAKLTFVATCGSADELRLEDLKDAVKNPAMVPPHVAQLIILACFICLSACLLQFIISKVNEKIPISIACFIFGMITYAFAVLLEPYGFDDPLSKSINGLRRIDSSVLYYGVLPILLYEATQDINWYSFCNFFLGGISLAIVGVVLQVGILGLLFHYVLNISPSKHITLSFLLASILSSTDPVAVLAVLSGVKAHPKLSSIFNG</sequence>
<comment type="caution">
    <text evidence="12">The sequence shown here is derived from an EMBL/GenBank/DDBJ whole genome shotgun (WGS) entry which is preliminary data.</text>
</comment>
<evidence type="ECO:0000256" key="10">
    <source>
        <dbReference type="SAM" id="Phobius"/>
    </source>
</evidence>
<keyword evidence="13" id="KW-1185">Reference proteome</keyword>
<dbReference type="GO" id="GO:0015386">
    <property type="term" value="F:potassium:proton antiporter activity"/>
    <property type="evidence" value="ECO:0007669"/>
    <property type="project" value="TreeGrafter"/>
</dbReference>
<dbReference type="EMBL" id="AAXT01000003">
    <property type="protein sequence ID" value="EDO06618.1"/>
    <property type="molecule type" value="Genomic_DNA"/>
</dbReference>